<evidence type="ECO:0000313" key="2">
    <source>
        <dbReference type="Proteomes" id="UP000223606"/>
    </source>
</evidence>
<keyword evidence="2" id="KW-1185">Reference proteome</keyword>
<dbReference type="EMBL" id="LT960614">
    <property type="protein sequence ID" value="SON54293.1"/>
    <property type="molecule type" value="Genomic_DNA"/>
</dbReference>
<dbReference type="AlphaFoldDB" id="A0A2C9D248"/>
<accession>A0A2C9D248</accession>
<dbReference type="KEGG" id="hdi:HDIA_0752"/>
<evidence type="ECO:0000313" key="1">
    <source>
        <dbReference type="EMBL" id="SON54293.1"/>
    </source>
</evidence>
<sequence>MAVETDYIELPAGEYTHISDGPSVYIELAQQGSVRLAIAASQPAADTDKYITMSTLKPAAEFTDLDNKVYLMPVGNQASAVRAIR</sequence>
<organism evidence="1 2">
    <name type="scientific">Hartmannibacter diazotrophicus</name>
    <dbReference type="NCBI Taxonomy" id="1482074"/>
    <lineage>
        <taxon>Bacteria</taxon>
        <taxon>Pseudomonadati</taxon>
        <taxon>Pseudomonadota</taxon>
        <taxon>Alphaproteobacteria</taxon>
        <taxon>Hyphomicrobiales</taxon>
        <taxon>Pleomorphomonadaceae</taxon>
        <taxon>Hartmannibacter</taxon>
    </lineage>
</organism>
<gene>
    <name evidence="1" type="ORF">HDIA_0752</name>
</gene>
<protein>
    <submittedName>
        <fullName evidence="1">Uncharacterized protein</fullName>
    </submittedName>
</protein>
<dbReference type="RefSeq" id="WP_099554489.1">
    <property type="nucleotide sequence ID" value="NZ_LT960614.1"/>
</dbReference>
<dbReference type="Proteomes" id="UP000223606">
    <property type="component" value="Chromosome 1"/>
</dbReference>
<name>A0A2C9D248_9HYPH</name>
<proteinExistence type="predicted"/>
<reference evidence="2" key="1">
    <citation type="submission" date="2017-09" db="EMBL/GenBank/DDBJ databases">
        <title>Genome sequence of Nannocystis excedens DSM 71.</title>
        <authorList>
            <person name="Blom J."/>
        </authorList>
    </citation>
    <scope>NUCLEOTIDE SEQUENCE [LARGE SCALE GENOMIC DNA]</scope>
    <source>
        <strain evidence="2">type strain: E19</strain>
    </source>
</reference>